<organism evidence="2 3">
    <name type="scientific">Rhodocollybia butyracea</name>
    <dbReference type="NCBI Taxonomy" id="206335"/>
    <lineage>
        <taxon>Eukaryota</taxon>
        <taxon>Fungi</taxon>
        <taxon>Dikarya</taxon>
        <taxon>Basidiomycota</taxon>
        <taxon>Agaricomycotina</taxon>
        <taxon>Agaricomycetes</taxon>
        <taxon>Agaricomycetidae</taxon>
        <taxon>Agaricales</taxon>
        <taxon>Marasmiineae</taxon>
        <taxon>Omphalotaceae</taxon>
        <taxon>Rhodocollybia</taxon>
    </lineage>
</organism>
<dbReference type="AlphaFoldDB" id="A0A9P5U9R6"/>
<reference evidence="2" key="1">
    <citation type="submission" date="2020-11" db="EMBL/GenBank/DDBJ databases">
        <authorList>
            <consortium name="DOE Joint Genome Institute"/>
            <person name="Ahrendt S."/>
            <person name="Riley R."/>
            <person name="Andreopoulos W."/>
            <person name="Labutti K."/>
            <person name="Pangilinan J."/>
            <person name="Ruiz-Duenas F.J."/>
            <person name="Barrasa J.M."/>
            <person name="Sanchez-Garcia M."/>
            <person name="Camarero S."/>
            <person name="Miyauchi S."/>
            <person name="Serrano A."/>
            <person name="Linde D."/>
            <person name="Babiker R."/>
            <person name="Drula E."/>
            <person name="Ayuso-Fernandez I."/>
            <person name="Pacheco R."/>
            <person name="Padilla G."/>
            <person name="Ferreira P."/>
            <person name="Barriuso J."/>
            <person name="Kellner H."/>
            <person name="Castanera R."/>
            <person name="Alfaro M."/>
            <person name="Ramirez L."/>
            <person name="Pisabarro A.G."/>
            <person name="Kuo A."/>
            <person name="Tritt A."/>
            <person name="Lipzen A."/>
            <person name="He G."/>
            <person name="Yan M."/>
            <person name="Ng V."/>
            <person name="Cullen D."/>
            <person name="Martin F."/>
            <person name="Rosso M.-N."/>
            <person name="Henrissat B."/>
            <person name="Hibbett D."/>
            <person name="Martinez A.T."/>
            <person name="Grigoriev I.V."/>
        </authorList>
    </citation>
    <scope>NUCLEOTIDE SEQUENCE</scope>
    <source>
        <strain evidence="2">AH 40177</strain>
    </source>
</reference>
<dbReference type="EMBL" id="JADNRY010000042">
    <property type="protein sequence ID" value="KAF9070293.1"/>
    <property type="molecule type" value="Genomic_DNA"/>
</dbReference>
<feature type="region of interest" description="Disordered" evidence="1">
    <location>
        <begin position="221"/>
        <end position="265"/>
    </location>
</feature>
<evidence type="ECO:0000313" key="2">
    <source>
        <dbReference type="EMBL" id="KAF9070293.1"/>
    </source>
</evidence>
<evidence type="ECO:0000313" key="3">
    <source>
        <dbReference type="Proteomes" id="UP000772434"/>
    </source>
</evidence>
<accession>A0A9P5U9R6</accession>
<evidence type="ECO:0000256" key="1">
    <source>
        <dbReference type="SAM" id="MobiDB-lite"/>
    </source>
</evidence>
<proteinExistence type="predicted"/>
<dbReference type="Proteomes" id="UP000772434">
    <property type="component" value="Unassembled WGS sequence"/>
</dbReference>
<name>A0A9P5U9R6_9AGAR</name>
<gene>
    <name evidence="2" type="ORF">BDP27DRAFT_1447140</name>
</gene>
<comment type="caution">
    <text evidence="2">The sequence shown here is derived from an EMBL/GenBank/DDBJ whole genome shotgun (WGS) entry which is preliminary data.</text>
</comment>
<sequence>MTLIIPCSFPAEALPELSWSFLLKLVQTNASQKNLFFIGVPSGVLPISGDISPTIASHLIWSATGTLQIKLGKFMDLCFAGKLNIRTYGAELAKVFVTAKSFMLFLLHAYLGRKPAFLVIECIFACAQLLHAQSSQHPAWYLEDAHTAARAAGVMPSSNIMLMFDDGYCETAWLVHCATQATQPTSKIHPSAVQEQVEHQSKLQNELNALFSFNTPSAPGGVSAVAGPFQDQPAPGQDQVDLDQDQGDPGQDQVDLDQDQGVKSQTKRLVNQLYLTNTSDLTDSGAAR</sequence>
<keyword evidence="3" id="KW-1185">Reference proteome</keyword>
<protein>
    <submittedName>
        <fullName evidence="2">Uncharacterized protein</fullName>
    </submittedName>
</protein>